<evidence type="ECO:0000256" key="1">
    <source>
        <dbReference type="SAM" id="MobiDB-lite"/>
    </source>
</evidence>
<reference evidence="3" key="1">
    <citation type="submission" date="2019-03" db="EMBL/GenBank/DDBJ databases">
        <title>Snf2 controls pulcherriminic acid biosynthesis and connects pigmentation and antifungal activity of the yeast Metschnikowia pulcherrima.</title>
        <authorList>
            <person name="Gore-Lloyd D."/>
            <person name="Sumann I."/>
            <person name="Brachmann A.O."/>
            <person name="Schneeberger K."/>
            <person name="Ortiz-Merino R.A."/>
            <person name="Moreno-Beltran M."/>
            <person name="Schlaefli M."/>
            <person name="Kirner P."/>
            <person name="Santos Kron A."/>
            <person name="Wolfe K.H."/>
            <person name="Piel J."/>
            <person name="Ahrens C.H."/>
            <person name="Henk D."/>
            <person name="Freimoser F.M."/>
        </authorList>
    </citation>
    <scope>NUCLEOTIDE SEQUENCE [LARGE SCALE GENOMIC DNA]</scope>
    <source>
        <strain evidence="3">APC 1.2</strain>
    </source>
</reference>
<gene>
    <name evidence="2" type="ORF">METSCH_A07060</name>
</gene>
<feature type="compositionally biased region" description="Polar residues" evidence="1">
    <location>
        <begin position="434"/>
        <end position="445"/>
    </location>
</feature>
<keyword evidence="3" id="KW-1185">Reference proteome</keyword>
<feature type="compositionally biased region" description="Low complexity" evidence="1">
    <location>
        <begin position="47"/>
        <end position="60"/>
    </location>
</feature>
<feature type="region of interest" description="Disordered" evidence="1">
    <location>
        <begin position="1"/>
        <end position="63"/>
    </location>
</feature>
<feature type="region of interest" description="Disordered" evidence="1">
    <location>
        <begin position="730"/>
        <end position="773"/>
    </location>
</feature>
<feature type="compositionally biased region" description="Basic and acidic residues" evidence="1">
    <location>
        <begin position="730"/>
        <end position="739"/>
    </location>
</feature>
<feature type="region of interest" description="Disordered" evidence="1">
    <location>
        <begin position="682"/>
        <end position="704"/>
    </location>
</feature>
<feature type="compositionally biased region" description="Polar residues" evidence="1">
    <location>
        <begin position="594"/>
        <end position="605"/>
    </location>
</feature>
<feature type="region of interest" description="Disordered" evidence="1">
    <location>
        <begin position="246"/>
        <end position="273"/>
    </location>
</feature>
<feature type="compositionally biased region" description="Polar residues" evidence="1">
    <location>
        <begin position="495"/>
        <end position="506"/>
    </location>
</feature>
<sequence length="773" mass="83787">MSHDKRKLFGSRISSIFSTNDSHHHLGKVGEPIPSRKPASSSATQNSDPSSSAPKSHSLSQLTTASSLREVSLAGLFALSQDIAPDRPEAHHDNDKLERDTSVQNVAPFDRYDLVGPPAASINYPSSELPTGKSLRAKPARKPPPTAESMSSRASSAGPGNHVSSANSDCFRDIIGSLDEEIDGMASNLGNGSSALVNTREASESPYLERVSPLYFVGSSEDPSLGIASRSHSYPHLELNPRRSFPYVCEPQNESDTGRSSADDSSKSRKLQSPCISSSLVKYPEPHALCHDAKIGLQSDAHPDTTLMSNATTKDRSRDVLLGMSTEHFCDWSNDRFITAEPSQVEGASTHFVSLSPSRMASYRLERQERLNLGGEQESTIGSIGSLEKVTGGFAPTMNTAATDCDITRFSSNKNNQAVIRSSRPISQRPGMAQRSSPFPRDQSTNHLYYNYMKKQDSVAPYERSCQQTQLHNPALTEAMSRNFGTIHDVLPSRTLGSSDNEQSPVSEIDRAKTHTRVLSVSSTYSAGSMQHVSLATLKMALTLRPGEGEKSTYVDNIRKSAGTSYNDMGPGKWKLPIGIMPVDKRDVLQQSTKPFNRGVSNTGYRSKKSSGVELKHGHLQPRLLAAEVDEGDSTNRFGALGRSSTLQNKSLTPVTSKSSLPSGVLNGLSRANSLERANTLASVSTTGDLQSSASKFSNSRRGSTLSFTESIGSIEIDGTVDIYYQHPGFKHESERPSLDEEDRSQKGIFQDSEDSEDDKPGLYLANPDSDSC</sequence>
<dbReference type="STRING" id="2163413.A0A4P6XF95"/>
<feature type="region of interest" description="Disordered" evidence="1">
    <location>
        <begin position="82"/>
        <end position="168"/>
    </location>
</feature>
<evidence type="ECO:0000313" key="3">
    <source>
        <dbReference type="Proteomes" id="UP000292447"/>
    </source>
</evidence>
<organism evidence="2 3">
    <name type="scientific">Metschnikowia aff. pulcherrima</name>
    <dbReference type="NCBI Taxonomy" id="2163413"/>
    <lineage>
        <taxon>Eukaryota</taxon>
        <taxon>Fungi</taxon>
        <taxon>Dikarya</taxon>
        <taxon>Ascomycota</taxon>
        <taxon>Saccharomycotina</taxon>
        <taxon>Pichiomycetes</taxon>
        <taxon>Metschnikowiaceae</taxon>
        <taxon>Metschnikowia</taxon>
    </lineage>
</organism>
<accession>A0A4P6XF95</accession>
<dbReference type="EMBL" id="CP034456">
    <property type="protein sequence ID" value="QBM86072.1"/>
    <property type="molecule type" value="Genomic_DNA"/>
</dbReference>
<name>A0A4P6XF95_9ASCO</name>
<evidence type="ECO:0000313" key="2">
    <source>
        <dbReference type="EMBL" id="QBM86072.1"/>
    </source>
</evidence>
<feature type="region of interest" description="Disordered" evidence="1">
    <location>
        <begin position="594"/>
        <end position="615"/>
    </location>
</feature>
<protein>
    <submittedName>
        <fullName evidence="2">Uncharacterized protein</fullName>
    </submittedName>
</protein>
<feature type="region of interest" description="Disordered" evidence="1">
    <location>
        <begin position="490"/>
        <end position="512"/>
    </location>
</feature>
<proteinExistence type="predicted"/>
<feature type="compositionally biased region" description="Basic and acidic residues" evidence="1">
    <location>
        <begin position="84"/>
        <end position="101"/>
    </location>
</feature>
<dbReference type="AlphaFoldDB" id="A0A4P6XF95"/>
<dbReference type="Proteomes" id="UP000292447">
    <property type="component" value="Chromosome I"/>
</dbReference>
<feature type="region of interest" description="Disordered" evidence="1">
    <location>
        <begin position="425"/>
        <end position="445"/>
    </location>
</feature>